<evidence type="ECO:0000256" key="6">
    <source>
        <dbReference type="ARBA" id="ARBA00026066"/>
    </source>
</evidence>
<evidence type="ECO:0000256" key="9">
    <source>
        <dbReference type="ARBA" id="ARBA00030781"/>
    </source>
</evidence>
<dbReference type="EC" id="2.8.1.12" evidence="3"/>
<sequence length="155" mass="17833">MTDIQIHVQTEPFEQNKIYQWTAALPESGATVLFIGKVRDMNLGDSVSGLYLEHYPAMTEKALREIAEQAAARWQLQRIYIVHRVGQLHTGDEIVAVAVSSAHRGSAYQANEFIMDFLKTKAPFWKKETTQQGDRWLESRVSDDHAAERWQHHQK</sequence>
<comment type="caution">
    <text evidence="12">The sequence shown here is derived from an EMBL/GenBank/DDBJ whole genome shotgun (WGS) entry which is preliminary data.</text>
</comment>
<dbReference type="Pfam" id="PF02391">
    <property type="entry name" value="MoaE"/>
    <property type="match status" value="1"/>
</dbReference>
<evidence type="ECO:0000313" key="12">
    <source>
        <dbReference type="EMBL" id="MFC0308487.1"/>
    </source>
</evidence>
<dbReference type="CDD" id="cd00756">
    <property type="entry name" value="MoaE"/>
    <property type="match status" value="1"/>
</dbReference>
<reference evidence="12 13" key="1">
    <citation type="submission" date="2024-09" db="EMBL/GenBank/DDBJ databases">
        <authorList>
            <person name="Sun Q."/>
            <person name="Mori K."/>
        </authorList>
    </citation>
    <scope>NUCLEOTIDE SEQUENCE [LARGE SCALE GENOMIC DNA]</scope>
    <source>
        <strain evidence="12 13">CCM 7539</strain>
    </source>
</reference>
<protein>
    <recommendedName>
        <fullName evidence="4">Molybdopterin synthase catalytic subunit</fullName>
        <ecNumber evidence="3">2.8.1.12</ecNumber>
    </recommendedName>
    <alternativeName>
        <fullName evidence="9">MPT synthase subunit 2</fullName>
    </alternativeName>
    <alternativeName>
        <fullName evidence="7">Molybdenum cofactor biosynthesis protein E</fullName>
    </alternativeName>
    <alternativeName>
        <fullName evidence="8">Molybdopterin-converting factor large subunit</fullName>
    </alternativeName>
    <alternativeName>
        <fullName evidence="10">Molybdopterin-converting factor subunit 2</fullName>
    </alternativeName>
</protein>
<dbReference type="EMBL" id="JBHLWB010000001">
    <property type="protein sequence ID" value="MFC0308487.1"/>
    <property type="molecule type" value="Genomic_DNA"/>
</dbReference>
<gene>
    <name evidence="12" type="primary">moaE</name>
    <name evidence="12" type="ORF">ACFFHK_02045</name>
</gene>
<evidence type="ECO:0000256" key="4">
    <source>
        <dbReference type="ARBA" id="ARBA00013858"/>
    </source>
</evidence>
<keyword evidence="5" id="KW-0501">Molybdenum cofactor biosynthesis</keyword>
<comment type="pathway">
    <text evidence="1">Cofactor biosynthesis; molybdopterin biosynthesis.</text>
</comment>
<evidence type="ECO:0000256" key="3">
    <source>
        <dbReference type="ARBA" id="ARBA00011950"/>
    </source>
</evidence>
<evidence type="ECO:0000256" key="8">
    <source>
        <dbReference type="ARBA" id="ARBA00030407"/>
    </source>
</evidence>
<organism evidence="12 13">
    <name type="scientific">Gallibacterium trehalosifermentans</name>
    <dbReference type="NCBI Taxonomy" id="516935"/>
    <lineage>
        <taxon>Bacteria</taxon>
        <taxon>Pseudomonadati</taxon>
        <taxon>Pseudomonadota</taxon>
        <taxon>Gammaproteobacteria</taxon>
        <taxon>Pasteurellales</taxon>
        <taxon>Pasteurellaceae</taxon>
        <taxon>Gallibacterium</taxon>
    </lineage>
</organism>
<dbReference type="RefSeq" id="WP_382368547.1">
    <property type="nucleotide sequence ID" value="NZ_JBHLWB010000001.1"/>
</dbReference>
<dbReference type="Gene3D" id="3.90.1170.40">
    <property type="entry name" value="Molybdopterin biosynthesis MoaE subunit"/>
    <property type="match status" value="1"/>
</dbReference>
<comment type="similarity">
    <text evidence="2">Belongs to the MoaE family.</text>
</comment>
<dbReference type="InterPro" id="IPR003448">
    <property type="entry name" value="Mopterin_biosynth_MoaE"/>
</dbReference>
<evidence type="ECO:0000256" key="7">
    <source>
        <dbReference type="ARBA" id="ARBA00029745"/>
    </source>
</evidence>
<evidence type="ECO:0000256" key="5">
    <source>
        <dbReference type="ARBA" id="ARBA00023150"/>
    </source>
</evidence>
<comment type="catalytic activity">
    <reaction evidence="11">
        <text>2 [molybdopterin-synthase sulfur-carrier protein]-C-terminal-Gly-aminoethanethioate + cyclic pyranopterin phosphate + H2O = molybdopterin + 2 [molybdopterin-synthase sulfur-carrier protein]-C-terminal Gly-Gly + 2 H(+)</text>
        <dbReference type="Rhea" id="RHEA:26333"/>
        <dbReference type="Rhea" id="RHEA-COMP:12202"/>
        <dbReference type="Rhea" id="RHEA-COMP:19907"/>
        <dbReference type="ChEBI" id="CHEBI:15377"/>
        <dbReference type="ChEBI" id="CHEBI:15378"/>
        <dbReference type="ChEBI" id="CHEBI:58698"/>
        <dbReference type="ChEBI" id="CHEBI:59648"/>
        <dbReference type="ChEBI" id="CHEBI:90778"/>
        <dbReference type="ChEBI" id="CHEBI:232372"/>
        <dbReference type="EC" id="2.8.1.12"/>
    </reaction>
</comment>
<dbReference type="SUPFAM" id="SSF54690">
    <property type="entry name" value="Molybdopterin synthase subunit MoaE"/>
    <property type="match status" value="1"/>
</dbReference>
<keyword evidence="12" id="KW-0808">Transferase</keyword>
<dbReference type="PANTHER" id="PTHR23404">
    <property type="entry name" value="MOLYBDOPTERIN SYNTHASE RELATED"/>
    <property type="match status" value="1"/>
</dbReference>
<dbReference type="NCBIfam" id="NF007959">
    <property type="entry name" value="PRK10678.1"/>
    <property type="match status" value="1"/>
</dbReference>
<evidence type="ECO:0000256" key="11">
    <source>
        <dbReference type="ARBA" id="ARBA00049878"/>
    </source>
</evidence>
<dbReference type="InterPro" id="IPR036563">
    <property type="entry name" value="MoaE_sf"/>
</dbReference>
<name>A0ABV6H0C5_9PAST</name>
<dbReference type="Proteomes" id="UP001589767">
    <property type="component" value="Unassembled WGS sequence"/>
</dbReference>
<dbReference type="GO" id="GO:0030366">
    <property type="term" value="F:molybdopterin synthase activity"/>
    <property type="evidence" value="ECO:0007669"/>
    <property type="project" value="UniProtKB-EC"/>
</dbReference>
<evidence type="ECO:0000256" key="10">
    <source>
        <dbReference type="ARBA" id="ARBA00032474"/>
    </source>
</evidence>
<evidence type="ECO:0000256" key="1">
    <source>
        <dbReference type="ARBA" id="ARBA00005046"/>
    </source>
</evidence>
<evidence type="ECO:0000256" key="2">
    <source>
        <dbReference type="ARBA" id="ARBA00005426"/>
    </source>
</evidence>
<proteinExistence type="inferred from homology"/>
<comment type="subunit">
    <text evidence="6">Heterotetramer of 2 MoaD subunits and 2 MoaE subunits. Also stable as homodimer. The enzyme changes between these two forms during catalysis.</text>
</comment>
<accession>A0ABV6H0C5</accession>
<evidence type="ECO:0000313" key="13">
    <source>
        <dbReference type="Proteomes" id="UP001589767"/>
    </source>
</evidence>
<keyword evidence="13" id="KW-1185">Reference proteome</keyword>